<dbReference type="AlphaFoldDB" id="A0A399NPJ9"/>
<dbReference type="EMBL" id="QWED01001167">
    <property type="protein sequence ID" value="RII96082.1"/>
    <property type="molecule type" value="Genomic_DNA"/>
</dbReference>
<comment type="caution">
    <text evidence="2">The sequence shown here is derived from an EMBL/GenBank/DDBJ whole genome shotgun (WGS) entry which is preliminary data.</text>
</comment>
<reference evidence="2 3" key="1">
    <citation type="submission" date="2018-08" db="EMBL/GenBank/DDBJ databases">
        <title>Genome Sequence of Clavibacter michiganensis Subspecies type strains, and the Atypical Peach-Colored Strains Isolated from Tomato.</title>
        <authorList>
            <person name="Osdaghi E."/>
            <person name="Portier P."/>
            <person name="Briand M."/>
            <person name="Jacques M.-A."/>
        </authorList>
    </citation>
    <scope>NUCLEOTIDE SEQUENCE [LARGE SCALE GENOMIC DNA]</scope>
    <source>
        <strain evidence="2 3">CFBP 7577</strain>
    </source>
</reference>
<keyword evidence="1" id="KW-0472">Membrane</keyword>
<name>A0A399NPJ9_9MICO</name>
<keyword evidence="1" id="KW-1133">Transmembrane helix</keyword>
<gene>
    <name evidence="2" type="ORF">DZF97_18070</name>
</gene>
<protein>
    <submittedName>
        <fullName evidence="2">Uncharacterized protein</fullName>
    </submittedName>
</protein>
<accession>A0A399NPJ9</accession>
<feature type="non-terminal residue" evidence="2">
    <location>
        <position position="1"/>
    </location>
</feature>
<feature type="transmembrane region" description="Helical" evidence="1">
    <location>
        <begin position="26"/>
        <end position="54"/>
    </location>
</feature>
<evidence type="ECO:0000313" key="3">
    <source>
        <dbReference type="Proteomes" id="UP000265361"/>
    </source>
</evidence>
<evidence type="ECO:0000256" key="1">
    <source>
        <dbReference type="SAM" id="Phobius"/>
    </source>
</evidence>
<sequence>GLQVLGALAVIPAALAAWQAVRTRRGAWIVAGRILVLLALVAVAAFAVGFRLLAPSVSY</sequence>
<dbReference type="Proteomes" id="UP000265361">
    <property type="component" value="Unassembled WGS sequence"/>
</dbReference>
<evidence type="ECO:0000313" key="2">
    <source>
        <dbReference type="EMBL" id="RII96082.1"/>
    </source>
</evidence>
<organism evidence="2 3">
    <name type="scientific">Clavibacter nebraskensis</name>
    <dbReference type="NCBI Taxonomy" id="31963"/>
    <lineage>
        <taxon>Bacteria</taxon>
        <taxon>Bacillati</taxon>
        <taxon>Actinomycetota</taxon>
        <taxon>Actinomycetes</taxon>
        <taxon>Micrococcales</taxon>
        <taxon>Microbacteriaceae</taxon>
        <taxon>Clavibacter</taxon>
    </lineage>
</organism>
<proteinExistence type="predicted"/>
<keyword evidence="1" id="KW-0812">Transmembrane</keyword>